<feature type="compositionally biased region" description="Acidic residues" evidence="4">
    <location>
        <begin position="547"/>
        <end position="556"/>
    </location>
</feature>
<keyword evidence="2" id="KW-0833">Ubl conjugation pathway</keyword>
<name>A0A833VFQ1_9POAL</name>
<accession>A0A833VFQ1</accession>
<evidence type="ECO:0000256" key="4">
    <source>
        <dbReference type="SAM" id="MobiDB-lite"/>
    </source>
</evidence>
<protein>
    <submittedName>
        <fullName evidence="6">BTB/POZ domain-containing protein</fullName>
    </submittedName>
</protein>
<feature type="domain" description="NPH3" evidence="5">
    <location>
        <begin position="183"/>
        <end position="494"/>
    </location>
</feature>
<feature type="compositionally biased region" description="Basic and acidic residues" evidence="4">
    <location>
        <begin position="528"/>
        <end position="546"/>
    </location>
</feature>
<dbReference type="EMBL" id="SWLB01000006">
    <property type="protein sequence ID" value="KAF3338022.1"/>
    <property type="molecule type" value="Genomic_DNA"/>
</dbReference>
<sequence>MKFMKLGTRPDTFFTTEAARSISSDVTTDLQIQVDNSMYHLHKFPLLSKCLRLQALWAETPDEAIIQLSNFPGGIEAFETCAKFCYGITVTISALNIVPVRCAAAYLGMTDGADRGNLAGKLDAFLNSCILRRWKDTLVTLQQTRQNTALCEELGITSRCIDALASMIISHCCKTNSPSKSRDSWVEDISELGMDLYWRVMLAVKSGGVVPAKSLGKALKAYARKWLPNVGKNGGKSGEISEGDDDSGGESVKEITMKQRLLLEKIVTLLPAEKGSVSCSFLLRLLKAGTILNASASCNMELARRVGLQLDEATVADLLIPSLSYDSETLYDVDVVITMLEEFMLQSQSPPTSPPRERLICERRRSRSAENVEFELHENGRRSSSASHGSKIRVAKLIDEYLQEIAKDPNLPMNKLIALAETVPEFARTDHDDLYRVVDIYLKMHPGLDKSARKKLCRVLDCKKLSVEACMHAAQNEMLPLRMVVQVLFFEQARSVISGSQVTNLPNGINSLLSKSNSGGDDENDMSELQRQESKKSETLRMKLEEDGISDSDSDDVFMPRRGRLTRNGSSRLKAAFCVIPTKPKKMMNKIWAMNKSVTERN</sequence>
<dbReference type="UniPathway" id="UPA00143"/>
<dbReference type="SUPFAM" id="SSF54695">
    <property type="entry name" value="POZ domain"/>
    <property type="match status" value="1"/>
</dbReference>
<dbReference type="Pfam" id="PF03000">
    <property type="entry name" value="NPH3"/>
    <property type="match status" value="1"/>
</dbReference>
<organism evidence="6 7">
    <name type="scientific">Carex littledalei</name>
    <dbReference type="NCBI Taxonomy" id="544730"/>
    <lineage>
        <taxon>Eukaryota</taxon>
        <taxon>Viridiplantae</taxon>
        <taxon>Streptophyta</taxon>
        <taxon>Embryophyta</taxon>
        <taxon>Tracheophyta</taxon>
        <taxon>Spermatophyta</taxon>
        <taxon>Magnoliopsida</taxon>
        <taxon>Liliopsida</taxon>
        <taxon>Poales</taxon>
        <taxon>Cyperaceae</taxon>
        <taxon>Cyperoideae</taxon>
        <taxon>Cariceae</taxon>
        <taxon>Carex</taxon>
        <taxon>Carex subgen. Euthyceras</taxon>
    </lineage>
</organism>
<reference evidence="6" key="1">
    <citation type="submission" date="2020-01" db="EMBL/GenBank/DDBJ databases">
        <title>Genome sequence of Kobresia littledalei, the first chromosome-level genome in the family Cyperaceae.</title>
        <authorList>
            <person name="Qu G."/>
        </authorList>
    </citation>
    <scope>NUCLEOTIDE SEQUENCE</scope>
    <source>
        <strain evidence="6">C.B.Clarke</strain>
        <tissue evidence="6">Leaf</tissue>
    </source>
</reference>
<feature type="region of interest" description="Disordered" evidence="4">
    <location>
        <begin position="513"/>
        <end position="564"/>
    </location>
</feature>
<dbReference type="InterPro" id="IPR043454">
    <property type="entry name" value="NPH3/RPT2-like"/>
</dbReference>
<evidence type="ECO:0000256" key="1">
    <source>
        <dbReference type="ARBA" id="ARBA00004906"/>
    </source>
</evidence>
<dbReference type="GO" id="GO:0016567">
    <property type="term" value="P:protein ubiquitination"/>
    <property type="evidence" value="ECO:0007669"/>
    <property type="project" value="UniProtKB-UniPathway"/>
</dbReference>
<comment type="caution">
    <text evidence="6">The sequence shown here is derived from an EMBL/GenBank/DDBJ whole genome shotgun (WGS) entry which is preliminary data.</text>
</comment>
<dbReference type="OrthoDB" id="624345at2759"/>
<keyword evidence="7" id="KW-1185">Reference proteome</keyword>
<dbReference type="Proteomes" id="UP000623129">
    <property type="component" value="Unassembled WGS sequence"/>
</dbReference>
<dbReference type="PROSITE" id="PS51649">
    <property type="entry name" value="NPH3"/>
    <property type="match status" value="1"/>
</dbReference>
<evidence type="ECO:0000259" key="5">
    <source>
        <dbReference type="PROSITE" id="PS51649"/>
    </source>
</evidence>
<evidence type="ECO:0000313" key="7">
    <source>
        <dbReference type="Proteomes" id="UP000623129"/>
    </source>
</evidence>
<evidence type="ECO:0000256" key="3">
    <source>
        <dbReference type="PROSITE-ProRule" id="PRU00982"/>
    </source>
</evidence>
<gene>
    <name evidence="6" type="ORF">FCM35_KLT18609</name>
</gene>
<proteinExistence type="inferred from homology"/>
<dbReference type="InterPro" id="IPR011333">
    <property type="entry name" value="SKP1/BTB/POZ_sf"/>
</dbReference>
<dbReference type="AlphaFoldDB" id="A0A833VFQ1"/>
<dbReference type="InterPro" id="IPR027356">
    <property type="entry name" value="NPH3_dom"/>
</dbReference>
<dbReference type="PANTHER" id="PTHR32370">
    <property type="entry name" value="OS12G0117600 PROTEIN"/>
    <property type="match status" value="1"/>
</dbReference>
<comment type="similarity">
    <text evidence="3">Belongs to the NPH3 family.</text>
</comment>
<evidence type="ECO:0000313" key="6">
    <source>
        <dbReference type="EMBL" id="KAF3338022.1"/>
    </source>
</evidence>
<evidence type="ECO:0000256" key="2">
    <source>
        <dbReference type="ARBA" id="ARBA00022786"/>
    </source>
</evidence>
<comment type="pathway">
    <text evidence="1">Protein modification; protein ubiquitination.</text>
</comment>
<dbReference type="Gene3D" id="3.30.710.10">
    <property type="entry name" value="Potassium Channel Kv1.1, Chain A"/>
    <property type="match status" value="1"/>
</dbReference>